<keyword evidence="1 2" id="KW-0131">Cell cycle</keyword>
<evidence type="ECO:0000256" key="1">
    <source>
        <dbReference type="HAMAP-Rule" id="MF_02033"/>
    </source>
</evidence>
<reference evidence="4" key="1">
    <citation type="submission" date="2020-12" db="EMBL/GenBank/DDBJ databases">
        <title>Clostridium thailandense sp. nov., a novel acetogenic bacterium isolated from peat land soil in Thailand.</title>
        <authorList>
            <person name="Chaikitkaew S."/>
            <person name="Birkeland N.K."/>
        </authorList>
    </citation>
    <scope>NUCLEOTIDE SEQUENCE</scope>
    <source>
        <strain evidence="4">PL3</strain>
    </source>
</reference>
<dbReference type="PANTHER" id="PTHR32432">
    <property type="entry name" value="CELL DIVISION PROTEIN FTSA-RELATED"/>
    <property type="match status" value="1"/>
</dbReference>
<dbReference type="GO" id="GO:0032153">
    <property type="term" value="C:cell division site"/>
    <property type="evidence" value="ECO:0007669"/>
    <property type="project" value="UniProtKB-UniRule"/>
</dbReference>
<dbReference type="HAMAP" id="MF_02033">
    <property type="entry name" value="FtsA"/>
    <property type="match status" value="1"/>
</dbReference>
<comment type="caution">
    <text evidence="4">The sequence shown here is derived from an EMBL/GenBank/DDBJ whole genome shotgun (WGS) entry which is preliminary data.</text>
</comment>
<keyword evidence="1" id="KW-0472">Membrane</keyword>
<dbReference type="CDD" id="cd24048">
    <property type="entry name" value="ASKHA_NBD_FtsA"/>
    <property type="match status" value="1"/>
</dbReference>
<evidence type="ECO:0000259" key="3">
    <source>
        <dbReference type="SMART" id="SM00842"/>
    </source>
</evidence>
<dbReference type="GO" id="GO:0043093">
    <property type="term" value="P:FtsZ-dependent cytokinesis"/>
    <property type="evidence" value="ECO:0007669"/>
    <property type="project" value="UniProtKB-UniRule"/>
</dbReference>
<organism evidence="4 5">
    <name type="scientific">Clostridium thailandense</name>
    <dbReference type="NCBI Taxonomy" id="2794346"/>
    <lineage>
        <taxon>Bacteria</taxon>
        <taxon>Bacillati</taxon>
        <taxon>Bacillota</taxon>
        <taxon>Clostridia</taxon>
        <taxon>Eubacteriales</taxon>
        <taxon>Clostridiaceae</taxon>
        <taxon>Clostridium</taxon>
    </lineage>
</organism>
<dbReference type="EMBL" id="JAEEGC010000014">
    <property type="protein sequence ID" value="MBV7271908.1"/>
    <property type="molecule type" value="Genomic_DNA"/>
</dbReference>
<comment type="subcellular location">
    <subcellularLocation>
        <location evidence="1">Cell membrane</location>
        <topology evidence="1">Peripheral membrane protein</topology>
        <orientation evidence="1">Cytoplasmic side</orientation>
    </subcellularLocation>
    <text evidence="1">Localizes to the Z ring in an FtsZ-dependent manner. Targeted to the membrane through a conserved C-terminal amphipathic helix.</text>
</comment>
<gene>
    <name evidence="1 4" type="primary">ftsA</name>
    <name evidence="4" type="ORF">I6U48_03135</name>
</gene>
<dbReference type="Pfam" id="PF02491">
    <property type="entry name" value="SHS2_FTSA"/>
    <property type="match status" value="1"/>
</dbReference>
<keyword evidence="5" id="KW-1185">Reference proteome</keyword>
<evidence type="ECO:0000313" key="5">
    <source>
        <dbReference type="Proteomes" id="UP000694308"/>
    </source>
</evidence>
<dbReference type="Pfam" id="PF14450">
    <property type="entry name" value="FtsA"/>
    <property type="match status" value="1"/>
</dbReference>
<accession>A0A949X321</accession>
<keyword evidence="1 2" id="KW-0132">Cell division</keyword>
<dbReference type="RefSeq" id="WP_218318945.1">
    <property type="nucleotide sequence ID" value="NZ_JAEEGC010000014.1"/>
</dbReference>
<dbReference type="PIRSF" id="PIRSF003101">
    <property type="entry name" value="FtsA"/>
    <property type="match status" value="1"/>
</dbReference>
<dbReference type="AlphaFoldDB" id="A0A949X321"/>
<comment type="subunit">
    <text evidence="1">Self-interacts. Interacts with FtsZ.</text>
</comment>
<protein>
    <recommendedName>
        <fullName evidence="1 2">Cell division protein FtsA</fullName>
    </recommendedName>
</protein>
<evidence type="ECO:0000256" key="2">
    <source>
        <dbReference type="PIRNR" id="PIRNR003101"/>
    </source>
</evidence>
<dbReference type="InterPro" id="IPR003494">
    <property type="entry name" value="SHS2_FtsA"/>
</dbReference>
<dbReference type="NCBIfam" id="TIGR01174">
    <property type="entry name" value="ftsA"/>
    <property type="match status" value="1"/>
</dbReference>
<name>A0A949X321_9CLOT</name>
<dbReference type="InterPro" id="IPR050696">
    <property type="entry name" value="FtsA/MreB"/>
</dbReference>
<comment type="similarity">
    <text evidence="1 2">Belongs to the FtsA/MreB family.</text>
</comment>
<feature type="domain" description="SHS2" evidence="3">
    <location>
        <begin position="5"/>
        <end position="193"/>
    </location>
</feature>
<dbReference type="GO" id="GO:0009898">
    <property type="term" value="C:cytoplasmic side of plasma membrane"/>
    <property type="evidence" value="ECO:0007669"/>
    <property type="project" value="UniProtKB-UniRule"/>
</dbReference>
<proteinExistence type="inferred from homology"/>
<dbReference type="SMART" id="SM00842">
    <property type="entry name" value="FtsA"/>
    <property type="match status" value="1"/>
</dbReference>
<dbReference type="InterPro" id="IPR020823">
    <property type="entry name" value="Cell_div_FtsA"/>
</dbReference>
<comment type="function">
    <text evidence="1 2">Cell division protein that is involved in the assembly of the Z ring. May serve as a membrane anchor for the Z ring.</text>
</comment>
<dbReference type="Proteomes" id="UP000694308">
    <property type="component" value="Unassembled WGS sequence"/>
</dbReference>
<sequence length="421" mass="45910">MNEYIIGIDIGSSKICAAAGKADRYGRIQIMGITSANCSGVKKGIVVDIDSTSEAIKKCIDSLERMVDTKIKEAYVCIPGGMCELIWNKGVVAVGSEDREIRENDVKRVLKASKIITIPSDKEIVGVIPQQYIIDGYDKIKEPIGMSGLRLEVDAQIILAPSTVVNNLLKSISKAGVKLLGMVFQPLAIAEVALKEEETQRGVAVVDVGEQSIDIYIYEGGNLASIDTISLGGNAITNDISLCLKLPFSEAEKLKIKYGSVGEELSGCDSPIEVNVDYNDKVNVDYFMLKQIIEARVEELLYLIDQKMKCSSFYEKVSGIVLVGGGLALIKGIEELSKSILKKPVRIGAPEYIGAASPLYTAAVGVVKDAIDSIKDKSVMIDTRKENENNDREWTLKQDQKESGNNSGIISKIKEFFTDFF</sequence>
<evidence type="ECO:0000313" key="4">
    <source>
        <dbReference type="EMBL" id="MBV7271908.1"/>
    </source>
</evidence>
<dbReference type="PANTHER" id="PTHR32432:SF4">
    <property type="entry name" value="CELL DIVISION PROTEIN FTSA"/>
    <property type="match status" value="1"/>
</dbReference>
<keyword evidence="1" id="KW-1003">Cell membrane</keyword>